<evidence type="ECO:0000256" key="1">
    <source>
        <dbReference type="SAM" id="Phobius"/>
    </source>
</evidence>
<evidence type="ECO:0000313" key="2">
    <source>
        <dbReference type="EMBL" id="HIU14410.1"/>
    </source>
</evidence>
<feature type="transmembrane region" description="Helical" evidence="1">
    <location>
        <begin position="34"/>
        <end position="53"/>
    </location>
</feature>
<proteinExistence type="predicted"/>
<dbReference type="Proteomes" id="UP000824175">
    <property type="component" value="Unassembled WGS sequence"/>
</dbReference>
<feature type="non-terminal residue" evidence="2">
    <location>
        <position position="89"/>
    </location>
</feature>
<name>A0A9D1L143_9FIRM</name>
<dbReference type="AlphaFoldDB" id="A0A9D1L143"/>
<keyword evidence="1" id="KW-1133">Transmembrane helix</keyword>
<keyword evidence="1" id="KW-0812">Transmembrane</keyword>
<gene>
    <name evidence="2" type="ORF">IAD15_10140</name>
</gene>
<feature type="transmembrane region" description="Helical" evidence="1">
    <location>
        <begin position="6"/>
        <end position="22"/>
    </location>
</feature>
<keyword evidence="1" id="KW-0472">Membrane</keyword>
<organism evidence="2 3">
    <name type="scientific">Candidatus Fimiplasma intestinipullorum</name>
    <dbReference type="NCBI Taxonomy" id="2840825"/>
    <lineage>
        <taxon>Bacteria</taxon>
        <taxon>Bacillati</taxon>
        <taxon>Bacillota</taxon>
        <taxon>Clostridia</taxon>
        <taxon>Eubacteriales</taxon>
        <taxon>Candidatus Fimiplasma</taxon>
    </lineage>
</organism>
<sequence length="89" mass="9810">MMTRFLWLNLGASLFGGSLLLVHRLTQTKFSCHWRYLSYFSIWFLLVTLFLPLDLFPSLTISLPVSGEAGILSAEAALSSSGTYTAGGF</sequence>
<accession>A0A9D1L143</accession>
<evidence type="ECO:0000313" key="3">
    <source>
        <dbReference type="Proteomes" id="UP000824175"/>
    </source>
</evidence>
<protein>
    <submittedName>
        <fullName evidence="2">Uncharacterized protein</fullName>
    </submittedName>
</protein>
<comment type="caution">
    <text evidence="2">The sequence shown here is derived from an EMBL/GenBank/DDBJ whole genome shotgun (WGS) entry which is preliminary data.</text>
</comment>
<reference evidence="2" key="1">
    <citation type="submission" date="2020-10" db="EMBL/GenBank/DDBJ databases">
        <authorList>
            <person name="Gilroy R."/>
        </authorList>
    </citation>
    <scope>NUCLEOTIDE SEQUENCE</scope>
    <source>
        <strain evidence="2">CHK195-11698</strain>
    </source>
</reference>
<dbReference type="EMBL" id="DVMJ01000089">
    <property type="protein sequence ID" value="HIU14410.1"/>
    <property type="molecule type" value="Genomic_DNA"/>
</dbReference>
<reference evidence="2" key="2">
    <citation type="journal article" date="2021" name="PeerJ">
        <title>Extensive microbial diversity within the chicken gut microbiome revealed by metagenomics and culture.</title>
        <authorList>
            <person name="Gilroy R."/>
            <person name="Ravi A."/>
            <person name="Getino M."/>
            <person name="Pursley I."/>
            <person name="Horton D.L."/>
            <person name="Alikhan N.F."/>
            <person name="Baker D."/>
            <person name="Gharbi K."/>
            <person name="Hall N."/>
            <person name="Watson M."/>
            <person name="Adriaenssens E.M."/>
            <person name="Foster-Nyarko E."/>
            <person name="Jarju S."/>
            <person name="Secka A."/>
            <person name="Antonio M."/>
            <person name="Oren A."/>
            <person name="Chaudhuri R.R."/>
            <person name="La Ragione R."/>
            <person name="Hildebrand F."/>
            <person name="Pallen M.J."/>
        </authorList>
    </citation>
    <scope>NUCLEOTIDE SEQUENCE</scope>
    <source>
        <strain evidence="2">CHK195-11698</strain>
    </source>
</reference>